<dbReference type="Proteomes" id="UP000295345">
    <property type="component" value="Unassembled WGS sequence"/>
</dbReference>
<sequence>MYPTGFPNDFVCDASFAAAAKTFLGLRLARWPGLLLNEEPFGEAALASWALPDTREERFPELMSFCRDAAMNEFWEENGYALDSSGEGPFSLFFRIRSSPLFAAHLSGVRETGRGDAPPTDFEQVGLLLGDFYSVCLLTPDDPATDGFSRGVLRDLVRSFGGDAL</sequence>
<dbReference type="RefSeq" id="WP_132817598.1">
    <property type="nucleotide sequence ID" value="NZ_SMKI01000079.1"/>
</dbReference>
<dbReference type="AlphaFoldDB" id="A0A4R4TIW0"/>
<dbReference type="EMBL" id="SMKI01000079">
    <property type="protein sequence ID" value="TDC76326.1"/>
    <property type="molecule type" value="Genomic_DNA"/>
</dbReference>
<keyword evidence="2" id="KW-1185">Reference proteome</keyword>
<name>A0A4R4TIW0_9ACTN</name>
<proteinExistence type="predicted"/>
<gene>
    <name evidence="1" type="ORF">E1283_10055</name>
</gene>
<evidence type="ECO:0000313" key="2">
    <source>
        <dbReference type="Proteomes" id="UP000295345"/>
    </source>
</evidence>
<reference evidence="1 2" key="1">
    <citation type="submission" date="2019-03" db="EMBL/GenBank/DDBJ databases">
        <title>Draft genome sequences of novel Actinobacteria.</title>
        <authorList>
            <person name="Sahin N."/>
            <person name="Ay H."/>
            <person name="Saygin H."/>
        </authorList>
    </citation>
    <scope>NUCLEOTIDE SEQUENCE [LARGE SCALE GENOMIC DNA]</scope>
    <source>
        <strain evidence="1 2">DSM 41900</strain>
    </source>
</reference>
<protein>
    <submittedName>
        <fullName evidence="1">Uncharacterized protein</fullName>
    </submittedName>
</protein>
<evidence type="ECO:0000313" key="1">
    <source>
        <dbReference type="EMBL" id="TDC76326.1"/>
    </source>
</evidence>
<accession>A0A4R4TIW0</accession>
<dbReference type="OrthoDB" id="3293695at2"/>
<comment type="caution">
    <text evidence="1">The sequence shown here is derived from an EMBL/GenBank/DDBJ whole genome shotgun (WGS) entry which is preliminary data.</text>
</comment>
<organism evidence="1 2">
    <name type="scientific">Streptomyces hainanensis</name>
    <dbReference type="NCBI Taxonomy" id="402648"/>
    <lineage>
        <taxon>Bacteria</taxon>
        <taxon>Bacillati</taxon>
        <taxon>Actinomycetota</taxon>
        <taxon>Actinomycetes</taxon>
        <taxon>Kitasatosporales</taxon>
        <taxon>Streptomycetaceae</taxon>
        <taxon>Streptomyces</taxon>
    </lineage>
</organism>